<dbReference type="SUPFAM" id="SSF46894">
    <property type="entry name" value="C-terminal effector domain of the bipartite response regulators"/>
    <property type="match status" value="1"/>
</dbReference>
<name>A0A414LEA7_9BACE</name>
<dbReference type="EMBL" id="QSKV01000004">
    <property type="protein sequence ID" value="RHE92947.1"/>
    <property type="molecule type" value="Genomic_DNA"/>
</dbReference>
<feature type="transmembrane region" description="Helical" evidence="1">
    <location>
        <begin position="199"/>
        <end position="219"/>
    </location>
</feature>
<keyword evidence="1" id="KW-0472">Membrane</keyword>
<gene>
    <name evidence="2" type="ORF">DW712_07400</name>
</gene>
<comment type="caution">
    <text evidence="2">The sequence shown here is derived from an EMBL/GenBank/DDBJ whole genome shotgun (WGS) entry which is preliminary data.</text>
</comment>
<organism evidence="2 3">
    <name type="scientific">Bacteroides intestinalis</name>
    <dbReference type="NCBI Taxonomy" id="329854"/>
    <lineage>
        <taxon>Bacteria</taxon>
        <taxon>Pseudomonadati</taxon>
        <taxon>Bacteroidota</taxon>
        <taxon>Bacteroidia</taxon>
        <taxon>Bacteroidales</taxon>
        <taxon>Bacteroidaceae</taxon>
        <taxon>Bacteroides</taxon>
    </lineage>
</organism>
<evidence type="ECO:0000313" key="3">
    <source>
        <dbReference type="Proteomes" id="UP000285650"/>
    </source>
</evidence>
<dbReference type="GO" id="GO:0006355">
    <property type="term" value="P:regulation of DNA-templated transcription"/>
    <property type="evidence" value="ECO:0007669"/>
    <property type="project" value="InterPro"/>
</dbReference>
<reference evidence="2 3" key="1">
    <citation type="submission" date="2018-08" db="EMBL/GenBank/DDBJ databases">
        <title>A genome reference for cultivated species of the human gut microbiota.</title>
        <authorList>
            <person name="Zou Y."/>
            <person name="Xue W."/>
            <person name="Luo G."/>
        </authorList>
    </citation>
    <scope>NUCLEOTIDE SEQUENCE [LARGE SCALE GENOMIC DNA]</scope>
    <source>
        <strain evidence="2 3">AM27-17</strain>
    </source>
</reference>
<protein>
    <submittedName>
        <fullName evidence="2">Uncharacterized protein</fullName>
    </submittedName>
</protein>
<dbReference type="Proteomes" id="UP000285650">
    <property type="component" value="Unassembled WGS sequence"/>
</dbReference>
<dbReference type="InterPro" id="IPR036388">
    <property type="entry name" value="WH-like_DNA-bd_sf"/>
</dbReference>
<dbReference type="RefSeq" id="WP_118221487.1">
    <property type="nucleotide sequence ID" value="NZ_JADNIJ010000002.1"/>
</dbReference>
<keyword evidence="1" id="KW-0812">Transmembrane</keyword>
<sequence length="356" mass="40955">MTRKNVIWKVLLAVFTLIALGLSADIFHKFQIRKQSWNEQMRTTFISALENNLEARGRENLYIASESSGRRQYKEDSLIMVVVNAGEGDKEYAIPSYKHYNNIAESPAERLFDGVIIEDHPLKVDSLWVLWDSLLTRNGISDQVNIRISAMDLSENVSVVYARDNQLLLPTDSLFSYYIGYRCEVEVTGFATFSYWNTLFLWDWMELFSLLLIGGLFLWRLYIYKIQFADNSELPELIVIEKEIPVIALKEENSHIYQLGNDLFFDATERLLRRGEQKKKLLPQVSTLLVGLLKADDYRMSISEICLLLWPDGSGTAERVHTVVGRLRAALSEISSGISVDSGNFQYQLKMPHFIE</sequence>
<proteinExistence type="predicted"/>
<keyword evidence="1" id="KW-1133">Transmembrane helix</keyword>
<dbReference type="AlphaFoldDB" id="A0A414LEA7"/>
<dbReference type="InterPro" id="IPR016032">
    <property type="entry name" value="Sig_transdc_resp-reg_C-effctor"/>
</dbReference>
<evidence type="ECO:0000256" key="1">
    <source>
        <dbReference type="SAM" id="Phobius"/>
    </source>
</evidence>
<dbReference type="Gene3D" id="1.10.10.10">
    <property type="entry name" value="Winged helix-like DNA-binding domain superfamily/Winged helix DNA-binding domain"/>
    <property type="match status" value="1"/>
</dbReference>
<dbReference type="GO" id="GO:0003677">
    <property type="term" value="F:DNA binding"/>
    <property type="evidence" value="ECO:0007669"/>
    <property type="project" value="InterPro"/>
</dbReference>
<evidence type="ECO:0000313" key="2">
    <source>
        <dbReference type="EMBL" id="RHE92947.1"/>
    </source>
</evidence>
<accession>A0A414LEA7</accession>